<proteinExistence type="predicted"/>
<dbReference type="InterPro" id="IPR000182">
    <property type="entry name" value="GNAT_dom"/>
</dbReference>
<evidence type="ECO:0000313" key="3">
    <source>
        <dbReference type="EMBL" id="SDM15003.1"/>
    </source>
</evidence>
<keyword evidence="3" id="KW-0687">Ribonucleoprotein</keyword>
<dbReference type="PANTHER" id="PTHR13947">
    <property type="entry name" value="GNAT FAMILY N-ACETYLTRANSFERASE"/>
    <property type="match status" value="1"/>
</dbReference>
<organism evidence="3 4">
    <name type="scientific">Dendrosporobacter quercicolus</name>
    <dbReference type="NCBI Taxonomy" id="146817"/>
    <lineage>
        <taxon>Bacteria</taxon>
        <taxon>Bacillati</taxon>
        <taxon>Bacillota</taxon>
        <taxon>Negativicutes</taxon>
        <taxon>Selenomonadales</taxon>
        <taxon>Sporomusaceae</taxon>
        <taxon>Dendrosporobacter</taxon>
    </lineage>
</organism>
<keyword evidence="3" id="KW-0689">Ribosomal protein</keyword>
<dbReference type="STRING" id="146817.SAMN04488502_102320"/>
<dbReference type="Gene3D" id="3.40.630.30">
    <property type="match status" value="1"/>
</dbReference>
<dbReference type="AlphaFoldDB" id="A0A1G9QVN0"/>
<dbReference type="InterPro" id="IPR050769">
    <property type="entry name" value="NAT_camello-type"/>
</dbReference>
<sequence length="169" mass="19083">MDKRDLVIRPIRAEDIGAVQDFLFTQLQELFAQDGQAAITDDVWGLGKTYLEPDNCNMWAVFTPEGTVVGTAAICAYNGRIELLKGRYHLPTTAEVGRCYIDAKLRRQGIGSKLVEAMTQFCKDHGYRTMYLHTHHFLPGGFNFWQKQGFAITIDQGGSLEIVHMEKIL</sequence>
<dbReference type="GO" id="GO:0008080">
    <property type="term" value="F:N-acetyltransferase activity"/>
    <property type="evidence" value="ECO:0007669"/>
    <property type="project" value="InterPro"/>
</dbReference>
<keyword evidence="4" id="KW-1185">Reference proteome</keyword>
<dbReference type="EMBL" id="FNHB01000002">
    <property type="protein sequence ID" value="SDM15003.1"/>
    <property type="molecule type" value="Genomic_DNA"/>
</dbReference>
<protein>
    <submittedName>
        <fullName evidence="3">Ribosomal protein S18 acetylase RimI</fullName>
    </submittedName>
</protein>
<accession>A0A1G9QVN0</accession>
<dbReference type="GO" id="GO:0005840">
    <property type="term" value="C:ribosome"/>
    <property type="evidence" value="ECO:0007669"/>
    <property type="project" value="UniProtKB-KW"/>
</dbReference>
<dbReference type="PROSITE" id="PS51186">
    <property type="entry name" value="GNAT"/>
    <property type="match status" value="1"/>
</dbReference>
<dbReference type="CDD" id="cd04301">
    <property type="entry name" value="NAT_SF"/>
    <property type="match status" value="1"/>
</dbReference>
<dbReference type="SUPFAM" id="SSF55729">
    <property type="entry name" value="Acyl-CoA N-acyltransferases (Nat)"/>
    <property type="match status" value="1"/>
</dbReference>
<reference evidence="3 4" key="1">
    <citation type="submission" date="2016-10" db="EMBL/GenBank/DDBJ databases">
        <authorList>
            <person name="de Groot N.N."/>
        </authorList>
    </citation>
    <scope>NUCLEOTIDE SEQUENCE [LARGE SCALE GENOMIC DNA]</scope>
    <source>
        <strain evidence="3 4">DSM 1736</strain>
    </source>
</reference>
<evidence type="ECO:0000259" key="2">
    <source>
        <dbReference type="PROSITE" id="PS51186"/>
    </source>
</evidence>
<evidence type="ECO:0000313" key="4">
    <source>
        <dbReference type="Proteomes" id="UP000214880"/>
    </source>
</evidence>
<name>A0A1G9QVN0_9FIRM</name>
<evidence type="ECO:0000256" key="1">
    <source>
        <dbReference type="ARBA" id="ARBA00022679"/>
    </source>
</evidence>
<dbReference type="InterPro" id="IPR016181">
    <property type="entry name" value="Acyl_CoA_acyltransferase"/>
</dbReference>
<dbReference type="Pfam" id="PF00583">
    <property type="entry name" value="Acetyltransf_1"/>
    <property type="match status" value="1"/>
</dbReference>
<feature type="domain" description="N-acetyltransferase" evidence="2">
    <location>
        <begin position="6"/>
        <end position="169"/>
    </location>
</feature>
<dbReference type="RefSeq" id="WP_092070815.1">
    <property type="nucleotide sequence ID" value="NZ_FNHB01000002.1"/>
</dbReference>
<keyword evidence="1" id="KW-0808">Transferase</keyword>
<dbReference type="PANTHER" id="PTHR13947:SF37">
    <property type="entry name" value="LD18367P"/>
    <property type="match status" value="1"/>
</dbReference>
<dbReference type="Proteomes" id="UP000214880">
    <property type="component" value="Unassembled WGS sequence"/>
</dbReference>
<dbReference type="OrthoDB" id="9789603at2"/>
<gene>
    <name evidence="3" type="ORF">SAMN04488502_102320</name>
</gene>